<organism evidence="1 2">
    <name type="scientific">Anaerocellum danielii</name>
    <dbReference type="NCBI Taxonomy" id="1387557"/>
    <lineage>
        <taxon>Bacteria</taxon>
        <taxon>Bacillati</taxon>
        <taxon>Bacillota</taxon>
        <taxon>Bacillota incertae sedis</taxon>
        <taxon>Caldicellulosiruptorales</taxon>
        <taxon>Caldicellulosiruptoraceae</taxon>
        <taxon>Anaerocellum</taxon>
    </lineage>
</organism>
<evidence type="ECO:0008006" key="3">
    <source>
        <dbReference type="Google" id="ProtNLM"/>
    </source>
</evidence>
<dbReference type="Proteomes" id="UP001322744">
    <property type="component" value="Chromosome"/>
</dbReference>
<accession>A0ABZ0TXN6</accession>
<evidence type="ECO:0000313" key="1">
    <source>
        <dbReference type="EMBL" id="WPX08202.1"/>
    </source>
</evidence>
<name>A0ABZ0TXN6_9FIRM</name>
<keyword evidence="2" id="KW-1185">Reference proteome</keyword>
<sequence>MNKAYCQNCREYTEYTIEKRIIEEYKGVKVNVEEYVPRCNRCGKELFVQEIENDNLNRLYDKYRELTGIEVRWRFRKQRKNKNA</sequence>
<gene>
    <name evidence="1" type="ORF">SOJ16_002068</name>
</gene>
<dbReference type="EMBL" id="CP139957">
    <property type="protein sequence ID" value="WPX08202.1"/>
    <property type="molecule type" value="Genomic_DNA"/>
</dbReference>
<evidence type="ECO:0000313" key="2">
    <source>
        <dbReference type="Proteomes" id="UP001322744"/>
    </source>
</evidence>
<dbReference type="RefSeq" id="WP_045175492.1">
    <property type="nucleotide sequence ID" value="NZ_CP139957.1"/>
</dbReference>
<protein>
    <recommendedName>
        <fullName evidence="3">YgiT-type zinc finger domain-containing protein</fullName>
    </recommendedName>
</protein>
<proteinExistence type="predicted"/>
<reference evidence="1 2" key="1">
    <citation type="submission" date="2023-12" db="EMBL/GenBank/DDBJ databases">
        <authorList>
            <person name="Manesh M.J.H."/>
            <person name="Bing R.G."/>
            <person name="Willard D.J."/>
            <person name="Kelly R.M."/>
        </authorList>
    </citation>
    <scope>NUCLEOTIDE SEQUENCE [LARGE SCALE GENOMIC DNA]</scope>
    <source>
        <strain evidence="1 2">DSM 8977</strain>
    </source>
</reference>